<dbReference type="EMBL" id="CP104311">
    <property type="protein sequence ID" value="WWF02880.1"/>
    <property type="molecule type" value="Genomic_DNA"/>
</dbReference>
<gene>
    <name evidence="2" type="ORF">N4J17_04495</name>
    <name evidence="1" type="ORF">N4J17_09840</name>
</gene>
<evidence type="ECO:0000313" key="3">
    <source>
        <dbReference type="Proteomes" id="UP001359308"/>
    </source>
</evidence>
<dbReference type="Proteomes" id="UP001359308">
    <property type="component" value="Chromosome"/>
</dbReference>
<evidence type="ECO:0000313" key="1">
    <source>
        <dbReference type="EMBL" id="WWF00784.1"/>
    </source>
</evidence>
<organism evidence="2 3">
    <name type="scientific">Methylococcus capsulatus</name>
    <dbReference type="NCBI Taxonomy" id="414"/>
    <lineage>
        <taxon>Bacteria</taxon>
        <taxon>Pseudomonadati</taxon>
        <taxon>Pseudomonadota</taxon>
        <taxon>Gammaproteobacteria</taxon>
        <taxon>Methylococcales</taxon>
        <taxon>Methylococcaceae</taxon>
        <taxon>Methylococcus</taxon>
    </lineage>
</organism>
<sequence length="109" mass="12310">MWTWILNLAAKAWPILWRYFAPMLADGVRQQWEILLPITERMVKAVEDSLSWAPKSGEAKKQAAIALIVSELKAREIAWAEQIPARMMNRAIEMAVGVLPEKPAVETAP</sequence>
<reference evidence="2 3" key="1">
    <citation type="submission" date="2022-09" db="EMBL/GenBank/DDBJ databases">
        <authorList>
            <person name="Giprobiosintez L."/>
        </authorList>
    </citation>
    <scope>NUCLEOTIDE SEQUENCE [LARGE SCALE GENOMIC DNA]</scope>
    <source>
        <strain evidence="2">VKPM-B-12549</strain>
        <strain evidence="3">VKPM-B-12549 (GBS-15)</strain>
    </source>
</reference>
<keyword evidence="3" id="KW-1185">Reference proteome</keyword>
<dbReference type="RefSeq" id="WP_198321676.1">
    <property type="nucleotide sequence ID" value="NZ_CP104311.1"/>
</dbReference>
<evidence type="ECO:0000313" key="2">
    <source>
        <dbReference type="EMBL" id="WWF02880.1"/>
    </source>
</evidence>
<dbReference type="EMBL" id="CP104311">
    <property type="protein sequence ID" value="WWF00784.1"/>
    <property type="molecule type" value="Genomic_DNA"/>
</dbReference>
<proteinExistence type="predicted"/>
<name>A0ABZ2F7Z9_METCP</name>
<accession>A0ABZ2F7Z9</accession>
<protein>
    <submittedName>
        <fullName evidence="2">Uncharacterized protein</fullName>
    </submittedName>
</protein>